<organism evidence="1 2">
    <name type="scientific">Pseudorhodobacter antarcticus</name>
    <dbReference type="NCBI Taxonomy" id="1077947"/>
    <lineage>
        <taxon>Bacteria</taxon>
        <taxon>Pseudomonadati</taxon>
        <taxon>Pseudomonadota</taxon>
        <taxon>Alphaproteobacteria</taxon>
        <taxon>Rhodobacterales</taxon>
        <taxon>Paracoccaceae</taxon>
        <taxon>Pseudorhodobacter</taxon>
    </lineage>
</organism>
<dbReference type="Proteomes" id="UP000183002">
    <property type="component" value="Unassembled WGS sequence"/>
</dbReference>
<name>A0A1H8I647_9RHOB</name>
<protein>
    <recommendedName>
        <fullName evidence="3">Methyltransferase domain-containing protein</fullName>
    </recommendedName>
</protein>
<dbReference type="AlphaFoldDB" id="A0A1H8I647"/>
<dbReference type="CDD" id="cd02440">
    <property type="entry name" value="AdoMet_MTases"/>
    <property type="match status" value="1"/>
</dbReference>
<accession>A0A1H8I647</accession>
<dbReference type="RefSeq" id="WP_050518566.1">
    <property type="nucleotide sequence ID" value="NZ_FOCO01000019.1"/>
</dbReference>
<dbReference type="OrthoDB" id="7666974at2"/>
<evidence type="ECO:0000313" key="1">
    <source>
        <dbReference type="EMBL" id="SEN63939.1"/>
    </source>
</evidence>
<keyword evidence="2" id="KW-1185">Reference proteome</keyword>
<evidence type="ECO:0000313" key="2">
    <source>
        <dbReference type="Proteomes" id="UP000183002"/>
    </source>
</evidence>
<gene>
    <name evidence="1" type="ORF">SAMN05216227_101925</name>
</gene>
<dbReference type="EMBL" id="FOCO01000019">
    <property type="protein sequence ID" value="SEN63939.1"/>
    <property type="molecule type" value="Genomic_DNA"/>
</dbReference>
<sequence length="252" mass="27568">MTVSLDIAKEAADPAVVALDLSCLDREDLINIILQRSEVMFDRPRSGQVIRAWAAGDMAPMEAEFDRLGVEIARRAAGVIHAEYREIAPLLRELAPTRVADIGCGYGFFDLFVARDLKADVVLIDLESNERKHFGFQEEGAAYSNLSRAKELLRANGVLAKQITTVNPQTKAPETVKPVDLAVSFLSCGFHYPVDLYLPFLDRALVPGGAAIFDLRESTAEAQVVALAQFGDVSDLEGPPKTRRVLLRKASA</sequence>
<dbReference type="InterPro" id="IPR029063">
    <property type="entry name" value="SAM-dependent_MTases_sf"/>
</dbReference>
<proteinExistence type="predicted"/>
<dbReference type="Gene3D" id="3.40.50.150">
    <property type="entry name" value="Vaccinia Virus protein VP39"/>
    <property type="match status" value="1"/>
</dbReference>
<dbReference type="STRING" id="1077947.SAMN05216227_101925"/>
<dbReference type="SUPFAM" id="SSF53335">
    <property type="entry name" value="S-adenosyl-L-methionine-dependent methyltransferases"/>
    <property type="match status" value="1"/>
</dbReference>
<evidence type="ECO:0008006" key="3">
    <source>
        <dbReference type="Google" id="ProtNLM"/>
    </source>
</evidence>
<reference evidence="1 2" key="1">
    <citation type="submission" date="2016-10" db="EMBL/GenBank/DDBJ databases">
        <authorList>
            <person name="de Groot N.N."/>
        </authorList>
    </citation>
    <scope>NUCLEOTIDE SEQUENCE [LARGE SCALE GENOMIC DNA]</scope>
    <source>
        <strain evidence="1 2">CGMCC 1.10836</strain>
    </source>
</reference>